<evidence type="ECO:0000313" key="1">
    <source>
        <dbReference type="EMBL" id="RYB89723.1"/>
    </source>
</evidence>
<evidence type="ECO:0000313" key="2">
    <source>
        <dbReference type="Proteomes" id="UP000291838"/>
    </source>
</evidence>
<gene>
    <name evidence="1" type="ORF">EUA06_14075</name>
</gene>
<name>A0A4Q2RR46_9ACTN</name>
<keyword evidence="2" id="KW-1185">Reference proteome</keyword>
<organism evidence="1 2">
    <name type="scientific">Nocardioides glacieisoli</name>
    <dbReference type="NCBI Taxonomy" id="1168730"/>
    <lineage>
        <taxon>Bacteria</taxon>
        <taxon>Bacillati</taxon>
        <taxon>Actinomycetota</taxon>
        <taxon>Actinomycetes</taxon>
        <taxon>Propionibacteriales</taxon>
        <taxon>Nocardioidaceae</taxon>
        <taxon>Nocardioides</taxon>
    </lineage>
</organism>
<dbReference type="Proteomes" id="UP000291838">
    <property type="component" value="Unassembled WGS sequence"/>
</dbReference>
<evidence type="ECO:0008006" key="3">
    <source>
        <dbReference type="Google" id="ProtNLM"/>
    </source>
</evidence>
<proteinExistence type="predicted"/>
<protein>
    <recommendedName>
        <fullName evidence="3">Roadblock/LC7 domain-containing protein</fullName>
    </recommendedName>
</protein>
<accession>A0A4Q2RR46</accession>
<comment type="caution">
    <text evidence="1">The sequence shown here is derived from an EMBL/GenBank/DDBJ whole genome shotgun (WGS) entry which is preliminary data.</text>
</comment>
<dbReference type="EMBL" id="SDWS01000006">
    <property type="protein sequence ID" value="RYB89723.1"/>
    <property type="molecule type" value="Genomic_DNA"/>
</dbReference>
<sequence length="134" mass="13994">MAPASSLAKALPSIDAQWASLVDVLDAVDAPAYALLSTESGFPLKAHGYGVRDLVTAVRAAAGTFEARRAEIVVADDVATLELDSGTTQTVIAAISSRRGQHLLSVTAEGVSMPVLRAWTHHTATKFGALLDRP</sequence>
<reference evidence="1 2" key="1">
    <citation type="submission" date="2019-01" db="EMBL/GenBank/DDBJ databases">
        <title>Novel species of Nocardioides.</title>
        <authorList>
            <person name="Liu Q."/>
            <person name="Xin Y.-H."/>
        </authorList>
    </citation>
    <scope>NUCLEOTIDE SEQUENCE [LARGE SCALE GENOMIC DNA]</scope>
    <source>
        <strain evidence="1 2">HLT3-15</strain>
    </source>
</reference>
<dbReference type="RefSeq" id="WP_129476879.1">
    <property type="nucleotide sequence ID" value="NZ_SDWS01000006.1"/>
</dbReference>
<dbReference type="AlphaFoldDB" id="A0A4Q2RR46"/>
<dbReference type="OrthoDB" id="9909371at2"/>